<accession>C2G389</accession>
<organism evidence="1 2">
    <name type="scientific">Sphingobacterium spiritivorum ATCC 33300</name>
    <dbReference type="NCBI Taxonomy" id="525372"/>
    <lineage>
        <taxon>Bacteria</taxon>
        <taxon>Pseudomonadati</taxon>
        <taxon>Bacteroidota</taxon>
        <taxon>Sphingobacteriia</taxon>
        <taxon>Sphingobacteriales</taxon>
        <taxon>Sphingobacteriaceae</taxon>
        <taxon>Sphingobacterium</taxon>
    </lineage>
</organism>
<dbReference type="EMBL" id="ACHB01000091">
    <property type="protein sequence ID" value="EEI90458.1"/>
    <property type="molecule type" value="Genomic_DNA"/>
</dbReference>
<comment type="caution">
    <text evidence="1">The sequence shown here is derived from an EMBL/GenBank/DDBJ whole genome shotgun (WGS) entry which is preliminary data.</text>
</comment>
<reference evidence="1 2" key="1">
    <citation type="submission" date="2009-01" db="EMBL/GenBank/DDBJ databases">
        <authorList>
            <person name="Qin X."/>
            <person name="Bachman B."/>
            <person name="Battles P."/>
            <person name="Bell A."/>
            <person name="Bess C."/>
            <person name="Bickham C."/>
            <person name="Chaboub L."/>
            <person name="Chen D."/>
            <person name="Coyle M."/>
            <person name="Deiros D.R."/>
            <person name="Dinh H."/>
            <person name="Forbes L."/>
            <person name="Fowler G."/>
            <person name="Francisco L."/>
            <person name="Fu Q."/>
            <person name="Gubbala S."/>
            <person name="Hale W."/>
            <person name="Han Y."/>
            <person name="Hemphill L."/>
            <person name="Highlander S.K."/>
            <person name="Hirani K."/>
            <person name="Hogues M."/>
            <person name="Jackson L."/>
            <person name="Jakkamsetti A."/>
            <person name="Javaid M."/>
            <person name="Jiang H."/>
            <person name="Korchina V."/>
            <person name="Kovar C."/>
            <person name="Lara F."/>
            <person name="Lee S."/>
            <person name="Mata R."/>
            <person name="Mathew T."/>
            <person name="Moen C."/>
            <person name="Morales K."/>
            <person name="Munidasa M."/>
            <person name="Nazareth L."/>
            <person name="Ngo R."/>
            <person name="Nguyen L."/>
            <person name="Okwuonu G."/>
            <person name="Ongeri F."/>
            <person name="Patil S."/>
            <person name="Petrosino J."/>
            <person name="Pham C."/>
            <person name="Pham P."/>
            <person name="Pu L.-L."/>
            <person name="Puazo M."/>
            <person name="Raj R."/>
            <person name="Reid J."/>
            <person name="Rouhana J."/>
            <person name="Saada N."/>
            <person name="Shang Y."/>
            <person name="Simmons D."/>
            <person name="Thornton R."/>
            <person name="Warren J."/>
            <person name="Weissenberger G."/>
            <person name="Zhang J."/>
            <person name="Zhang L."/>
            <person name="Zhou C."/>
            <person name="Zhu D."/>
            <person name="Muzny D."/>
            <person name="Worley K."/>
            <person name="Gibbs R."/>
        </authorList>
    </citation>
    <scope>NUCLEOTIDE SEQUENCE [LARGE SCALE GENOMIC DNA]</scope>
    <source>
        <strain evidence="1 2">ATCC 33300</strain>
    </source>
</reference>
<dbReference type="HOGENOM" id="CLU_3012008_0_0_10"/>
<name>C2G389_SPHSI</name>
<dbReference type="AlphaFoldDB" id="C2G389"/>
<sequence>MGKWGPFSPIGDTIFLLLKYEKAPVSPIEFTELSYFSVFKNHLTNNLFISKKHVKS</sequence>
<dbReference type="Proteomes" id="UP000006241">
    <property type="component" value="Unassembled WGS sequence"/>
</dbReference>
<gene>
    <name evidence="1" type="ORF">HMPREF0765_4045</name>
</gene>
<proteinExistence type="predicted"/>
<protein>
    <submittedName>
        <fullName evidence="1">Uncharacterized protein</fullName>
    </submittedName>
</protein>
<evidence type="ECO:0000313" key="2">
    <source>
        <dbReference type="Proteomes" id="UP000006241"/>
    </source>
</evidence>
<evidence type="ECO:0000313" key="1">
    <source>
        <dbReference type="EMBL" id="EEI90458.1"/>
    </source>
</evidence>